<reference evidence="1 2" key="1">
    <citation type="journal article" date="2013" name="Stand. Genomic Sci.">
        <title>Complete genome sequence of Dehalobacter restrictus PER-K23(T.).</title>
        <authorList>
            <person name="Kruse T."/>
            <person name="Maillard J."/>
            <person name="Goodwin L."/>
            <person name="Woyke T."/>
            <person name="Teshima H."/>
            <person name="Bruce D."/>
            <person name="Detter C."/>
            <person name="Tapia R."/>
            <person name="Han C."/>
            <person name="Huntemann M."/>
            <person name="Wei C.L."/>
            <person name="Han J."/>
            <person name="Chen A."/>
            <person name="Kyrpides N."/>
            <person name="Szeto E."/>
            <person name="Markowitz V."/>
            <person name="Ivanova N."/>
            <person name="Pagani I."/>
            <person name="Pati A."/>
            <person name="Pitluck S."/>
            <person name="Nolan M."/>
            <person name="Holliger C."/>
            <person name="Smidt H."/>
        </authorList>
    </citation>
    <scope>NUCLEOTIDE SEQUENCE [LARGE SCALE GENOMIC DNA]</scope>
    <source>
        <strain evidence="2">DSM 9455</strain>
    </source>
</reference>
<protein>
    <submittedName>
        <fullName evidence="1">Uncharacterized protein</fullName>
    </submittedName>
</protein>
<name>A0ABN4C241_DEHRP</name>
<evidence type="ECO:0000313" key="1">
    <source>
        <dbReference type="EMBL" id="AHF11356.1"/>
    </source>
</evidence>
<accession>A0ABN4C241</accession>
<dbReference type="EMBL" id="CP007033">
    <property type="protein sequence ID" value="AHF11356.1"/>
    <property type="molecule type" value="Genomic_DNA"/>
</dbReference>
<organism evidence="1 2">
    <name type="scientific">Dehalobacter restrictus (strain DSM 9455 / PER-K23)</name>
    <dbReference type="NCBI Taxonomy" id="871738"/>
    <lineage>
        <taxon>Bacteria</taxon>
        <taxon>Bacillati</taxon>
        <taxon>Bacillota</taxon>
        <taxon>Clostridia</taxon>
        <taxon>Eubacteriales</taxon>
        <taxon>Desulfitobacteriaceae</taxon>
        <taxon>Dehalobacter</taxon>
    </lineage>
</organism>
<evidence type="ECO:0000313" key="2">
    <source>
        <dbReference type="Proteomes" id="UP000018934"/>
    </source>
</evidence>
<dbReference type="Proteomes" id="UP000018934">
    <property type="component" value="Chromosome"/>
</dbReference>
<sequence>MLPDGFKATFRVGFIYSDQFPAKFLSFPLRFVFEVHRFPVNVQVHKYVVSVDQFDTLTLGFHQAPFLDSVIQVILKKGVEKVA</sequence>
<gene>
    <name evidence="1" type="ORF">DEHRE_08125</name>
</gene>
<proteinExistence type="predicted"/>
<keyword evidence="2" id="KW-1185">Reference proteome</keyword>